<sequence>MAVRRPLTLEEREEIAVGRARGEGVREIARSIGRNLSVISREVCRNRVLRRGSSSLARSAFRCWCTCDLSVSCQ</sequence>
<feature type="domain" description="Transposase IS30-like HTH" evidence="1">
    <location>
        <begin position="5"/>
        <end position="46"/>
    </location>
</feature>
<protein>
    <submittedName>
        <fullName evidence="2">Helix-turn-helix domain-containing protein</fullName>
    </submittedName>
</protein>
<comment type="caution">
    <text evidence="2">The sequence shown here is derived from an EMBL/GenBank/DDBJ whole genome shotgun (WGS) entry which is preliminary data.</text>
</comment>
<dbReference type="Pfam" id="PF13936">
    <property type="entry name" value="HTH_38"/>
    <property type="match status" value="1"/>
</dbReference>
<dbReference type="InterPro" id="IPR025246">
    <property type="entry name" value="IS30-like_HTH"/>
</dbReference>
<gene>
    <name evidence="2" type="ORF">ACFFTL_18760</name>
</gene>
<evidence type="ECO:0000313" key="2">
    <source>
        <dbReference type="EMBL" id="MFB9574287.1"/>
    </source>
</evidence>
<proteinExistence type="predicted"/>
<reference evidence="2 3" key="1">
    <citation type="submission" date="2024-09" db="EMBL/GenBank/DDBJ databases">
        <authorList>
            <person name="Sun Q."/>
            <person name="Mori K."/>
        </authorList>
    </citation>
    <scope>NUCLEOTIDE SEQUENCE [LARGE SCALE GENOMIC DNA]</scope>
    <source>
        <strain evidence="2 3">JCM 3331</strain>
    </source>
</reference>
<dbReference type="RefSeq" id="WP_386144099.1">
    <property type="nucleotide sequence ID" value="NZ_JBHMCG010000083.1"/>
</dbReference>
<keyword evidence="3" id="KW-1185">Reference proteome</keyword>
<dbReference type="Proteomes" id="UP001589710">
    <property type="component" value="Unassembled WGS sequence"/>
</dbReference>
<evidence type="ECO:0000259" key="1">
    <source>
        <dbReference type="Pfam" id="PF13936"/>
    </source>
</evidence>
<dbReference type="Gene3D" id="1.10.10.60">
    <property type="entry name" value="Homeodomain-like"/>
    <property type="match status" value="1"/>
</dbReference>
<evidence type="ECO:0000313" key="3">
    <source>
        <dbReference type="Proteomes" id="UP001589710"/>
    </source>
</evidence>
<dbReference type="EMBL" id="JBHMCG010000083">
    <property type="protein sequence ID" value="MFB9574287.1"/>
    <property type="molecule type" value="Genomic_DNA"/>
</dbReference>
<organism evidence="2 3">
    <name type="scientific">Streptomyces yanii</name>
    <dbReference type="NCBI Taxonomy" id="78510"/>
    <lineage>
        <taxon>Bacteria</taxon>
        <taxon>Bacillati</taxon>
        <taxon>Actinomycetota</taxon>
        <taxon>Actinomycetes</taxon>
        <taxon>Kitasatosporales</taxon>
        <taxon>Streptomycetaceae</taxon>
        <taxon>Streptomyces</taxon>
    </lineage>
</organism>
<accession>A0ABV5R8W3</accession>
<name>A0ABV5R8W3_9ACTN</name>